<organism evidence="5 6">
    <name type="scientific">Merdimmobilis hominis</name>
    <dbReference type="NCBI Taxonomy" id="2897707"/>
    <lineage>
        <taxon>Bacteria</taxon>
        <taxon>Bacillati</taxon>
        <taxon>Bacillota</taxon>
        <taxon>Clostridia</taxon>
        <taxon>Eubacteriales</taxon>
        <taxon>Oscillospiraceae</taxon>
        <taxon>Merdimmobilis</taxon>
    </lineage>
</organism>
<dbReference type="PANTHER" id="PTHR30349:SF41">
    <property type="entry name" value="INTEGRASE_RECOMBINASE PROTEIN MJ0367-RELATED"/>
    <property type="match status" value="1"/>
</dbReference>
<evidence type="ECO:0000256" key="1">
    <source>
        <dbReference type="ARBA" id="ARBA00008857"/>
    </source>
</evidence>
<dbReference type="GO" id="GO:0015074">
    <property type="term" value="P:DNA integration"/>
    <property type="evidence" value="ECO:0007669"/>
    <property type="project" value="InterPro"/>
</dbReference>
<dbReference type="InterPro" id="IPR002104">
    <property type="entry name" value="Integrase_catalytic"/>
</dbReference>
<dbReference type="CDD" id="cd01189">
    <property type="entry name" value="INT_ICEBs1_C_like"/>
    <property type="match status" value="1"/>
</dbReference>
<dbReference type="Pfam" id="PF13102">
    <property type="entry name" value="Phage_int_SAM_5"/>
    <property type="match status" value="1"/>
</dbReference>
<dbReference type="EMBL" id="JACJKY010000004">
    <property type="protein sequence ID" value="MBM6920301.1"/>
    <property type="molecule type" value="Genomic_DNA"/>
</dbReference>
<dbReference type="Gene3D" id="1.10.150.130">
    <property type="match status" value="1"/>
</dbReference>
<keyword evidence="2" id="KW-0238">DNA-binding</keyword>
<dbReference type="Gene3D" id="1.10.443.10">
    <property type="entry name" value="Intergrase catalytic core"/>
    <property type="match status" value="1"/>
</dbReference>
<dbReference type="PANTHER" id="PTHR30349">
    <property type="entry name" value="PHAGE INTEGRASE-RELATED"/>
    <property type="match status" value="1"/>
</dbReference>
<keyword evidence="6" id="KW-1185">Reference proteome</keyword>
<feature type="domain" description="Tyr recombinase" evidence="4">
    <location>
        <begin position="183"/>
        <end position="387"/>
    </location>
</feature>
<evidence type="ECO:0000313" key="5">
    <source>
        <dbReference type="EMBL" id="MBM6920301.1"/>
    </source>
</evidence>
<dbReference type="InterPro" id="IPR013762">
    <property type="entry name" value="Integrase-like_cat_sf"/>
</dbReference>
<evidence type="ECO:0000259" key="4">
    <source>
        <dbReference type="PROSITE" id="PS51898"/>
    </source>
</evidence>
<dbReference type="PROSITE" id="PS51898">
    <property type="entry name" value="TYR_RECOMBINASE"/>
    <property type="match status" value="1"/>
</dbReference>
<dbReference type="InterPro" id="IPR010998">
    <property type="entry name" value="Integrase_recombinase_N"/>
</dbReference>
<dbReference type="GO" id="GO:0006310">
    <property type="term" value="P:DNA recombination"/>
    <property type="evidence" value="ECO:0007669"/>
    <property type="project" value="UniProtKB-KW"/>
</dbReference>
<reference evidence="5" key="2">
    <citation type="journal article" date="2021" name="Sci. Rep.">
        <title>The distribution of antibiotic resistance genes in chicken gut microbiota commensals.</title>
        <authorList>
            <person name="Juricova H."/>
            <person name="Matiasovicova J."/>
            <person name="Kubasova T."/>
            <person name="Cejkova D."/>
            <person name="Rychlik I."/>
        </authorList>
    </citation>
    <scope>NUCLEOTIDE SEQUENCE</scope>
    <source>
        <strain evidence="5">An559</strain>
    </source>
</reference>
<dbReference type="GO" id="GO:0003677">
    <property type="term" value="F:DNA binding"/>
    <property type="evidence" value="ECO:0007669"/>
    <property type="project" value="UniProtKB-KW"/>
</dbReference>
<dbReference type="RefSeq" id="WP_204444961.1">
    <property type="nucleotide sequence ID" value="NZ_JACJKY010000004.1"/>
</dbReference>
<reference evidence="5" key="1">
    <citation type="submission" date="2020-08" db="EMBL/GenBank/DDBJ databases">
        <authorList>
            <person name="Cejkova D."/>
            <person name="Kubasova T."/>
            <person name="Jahodarova E."/>
            <person name="Rychlik I."/>
        </authorList>
    </citation>
    <scope>NUCLEOTIDE SEQUENCE</scope>
    <source>
        <strain evidence="5">An559</strain>
    </source>
</reference>
<accession>A0A938X6X9</accession>
<dbReference type="InterPro" id="IPR050090">
    <property type="entry name" value="Tyrosine_recombinase_XerCD"/>
</dbReference>
<dbReference type="AlphaFoldDB" id="A0A938X6X9"/>
<evidence type="ECO:0000256" key="3">
    <source>
        <dbReference type="ARBA" id="ARBA00023172"/>
    </source>
</evidence>
<comment type="caution">
    <text evidence="5">The sequence shown here is derived from an EMBL/GenBank/DDBJ whole genome shotgun (WGS) entry which is preliminary data.</text>
</comment>
<evidence type="ECO:0000313" key="6">
    <source>
        <dbReference type="Proteomes" id="UP000774750"/>
    </source>
</evidence>
<dbReference type="InterPro" id="IPR025269">
    <property type="entry name" value="SAM-like_dom"/>
</dbReference>
<protein>
    <submittedName>
        <fullName evidence="5">Site-specific integrase</fullName>
    </submittedName>
</protein>
<dbReference type="SUPFAM" id="SSF56349">
    <property type="entry name" value="DNA breaking-rejoining enzymes"/>
    <property type="match status" value="1"/>
</dbReference>
<evidence type="ECO:0000256" key="2">
    <source>
        <dbReference type="ARBA" id="ARBA00023125"/>
    </source>
</evidence>
<keyword evidence="3" id="KW-0233">DNA recombination</keyword>
<gene>
    <name evidence="5" type="ORF">H6A12_03900</name>
</gene>
<sequence length="398" mass="45970">MAASNTLPASVQPKKGRLYAVIQTRENGKSKPVWRSLGLPEGSNKSKVNKAFREVVKQFEEEYAEQLARGNRQPSDIPIFEYMCGYLKKIQQNLQKNTVESYHSMIYGKIRRYFSARSHLTVGNITVKNVEDFYETLYADGVVSNTVIHYHAILHRAFKQAFKDGMIDVNPFDRIDRPKKNKFHGANYSKEELVTLLELTRTDVIYPAILLAGGMGLRRSEALGIRWSRIDWEKKTVLLDTKIVEYKENGKVIVRPEEEMKNKSSRRTLPLPDPVYEMLTEEKEKQDMYRRMFKGSYNRKYDDFVCVNELGELIRPSYVTQHFSDLLKKYGLRHIRFHDLRHTFASLLISQNVPLINVSNFLGHSDLATTSNIYAHLDKASKQASADIMTDILSMGKE</sequence>
<dbReference type="Proteomes" id="UP000774750">
    <property type="component" value="Unassembled WGS sequence"/>
</dbReference>
<dbReference type="InterPro" id="IPR011010">
    <property type="entry name" value="DNA_brk_join_enz"/>
</dbReference>
<comment type="similarity">
    <text evidence="1">Belongs to the 'phage' integrase family.</text>
</comment>
<name>A0A938X6X9_9FIRM</name>
<dbReference type="Pfam" id="PF00589">
    <property type="entry name" value="Phage_integrase"/>
    <property type="match status" value="1"/>
</dbReference>
<proteinExistence type="inferred from homology"/>